<keyword evidence="2" id="KW-0963">Cytoplasm</keyword>
<sequence>MDENDLYNVVNKVITDETRKRLLKDVVDVVKNPLADQGIYYVHSDENMFVGYAMIIGPTDTPYSDGFYLFKLNFPCNYPHSPPQLTFMTDDRERTRFNPNLYVNGRVCLSILNTWKGERWTSCQTIRSILMSLIMVLNDKPLTNEPGYEMSSHANLINTYTKVIAYKNVESAICKMVTREIMPQEFISFHSIMKKHFLENFERIRENVTKHLETLPGKTRYEFDEINYRGMSVVVDFESLLNILESTKNKI</sequence>
<evidence type="ECO:0000256" key="3">
    <source>
        <dbReference type="ARBA" id="ARBA00022679"/>
    </source>
</evidence>
<reference evidence="13" key="1">
    <citation type="journal article" date="2020" name="Nature">
        <title>Giant virus diversity and host interactions through global metagenomics.</title>
        <authorList>
            <person name="Schulz F."/>
            <person name="Roux S."/>
            <person name="Paez-Espino D."/>
            <person name="Jungbluth S."/>
            <person name="Walsh D.A."/>
            <person name="Denef V.J."/>
            <person name="McMahon K.D."/>
            <person name="Konstantinidis K.T."/>
            <person name="Eloe-Fadrosh E.A."/>
            <person name="Kyrpides N.C."/>
            <person name="Woyke T."/>
        </authorList>
    </citation>
    <scope>NUCLEOTIDE SEQUENCE</scope>
    <source>
        <strain evidence="13">GVMAG-M-3300018868-6</strain>
    </source>
</reference>
<feature type="domain" description="UBC core" evidence="12">
    <location>
        <begin position="17"/>
        <end position="178"/>
    </location>
</feature>
<proteinExistence type="predicted"/>
<comment type="subcellular location">
    <subcellularLocation>
        <location evidence="1">Cytoplasm</location>
    </subcellularLocation>
</comment>
<evidence type="ECO:0000313" key="13">
    <source>
        <dbReference type="EMBL" id="QHS95835.1"/>
    </source>
</evidence>
<accession>A0A6C0BTQ1</accession>
<dbReference type="GO" id="GO:0005737">
    <property type="term" value="C:cytoplasm"/>
    <property type="evidence" value="ECO:0007669"/>
    <property type="project" value="UniProtKB-SubCell"/>
</dbReference>
<keyword evidence="4" id="KW-0053">Apoptosis</keyword>
<evidence type="ECO:0000256" key="2">
    <source>
        <dbReference type="ARBA" id="ARBA00022490"/>
    </source>
</evidence>
<evidence type="ECO:0000256" key="1">
    <source>
        <dbReference type="ARBA" id="ARBA00004496"/>
    </source>
</evidence>
<dbReference type="PROSITE" id="PS50127">
    <property type="entry name" value="UBC_2"/>
    <property type="match status" value="1"/>
</dbReference>
<dbReference type="SUPFAM" id="SSF54495">
    <property type="entry name" value="UBC-like"/>
    <property type="match status" value="1"/>
</dbReference>
<organism evidence="13">
    <name type="scientific">viral metagenome</name>
    <dbReference type="NCBI Taxonomy" id="1070528"/>
    <lineage>
        <taxon>unclassified sequences</taxon>
        <taxon>metagenomes</taxon>
        <taxon>organismal metagenomes</taxon>
    </lineage>
</organism>
<evidence type="ECO:0000256" key="4">
    <source>
        <dbReference type="ARBA" id="ARBA00022703"/>
    </source>
</evidence>
<dbReference type="Pfam" id="PF00179">
    <property type="entry name" value="UQ_con"/>
    <property type="match status" value="1"/>
</dbReference>
<dbReference type="GO" id="GO:0005634">
    <property type="term" value="C:nucleus"/>
    <property type="evidence" value="ECO:0007669"/>
    <property type="project" value="TreeGrafter"/>
</dbReference>
<evidence type="ECO:0000256" key="8">
    <source>
        <dbReference type="ARBA" id="ARBA00039894"/>
    </source>
</evidence>
<evidence type="ECO:0000256" key="11">
    <source>
        <dbReference type="ARBA" id="ARBA00042401"/>
    </source>
</evidence>
<evidence type="ECO:0000256" key="9">
    <source>
        <dbReference type="ARBA" id="ARBA00041798"/>
    </source>
</evidence>
<keyword evidence="3" id="KW-0808">Transferase</keyword>
<evidence type="ECO:0000256" key="10">
    <source>
        <dbReference type="ARBA" id="ARBA00042316"/>
    </source>
</evidence>
<protein>
    <recommendedName>
        <fullName evidence="8">Ubiquitin-conjugating enzyme E2 Z</fullName>
    </recommendedName>
    <alternativeName>
        <fullName evidence="9">E2 ubiquitin-conjugating enzyme Z</fullName>
    </alternativeName>
    <alternativeName>
        <fullName evidence="11">Ubiquitin carrier protein Z</fullName>
    </alternativeName>
    <alternativeName>
        <fullName evidence="10">Ubiquitin-protein ligase Z</fullName>
    </alternativeName>
</protein>
<dbReference type="GO" id="GO:0005524">
    <property type="term" value="F:ATP binding"/>
    <property type="evidence" value="ECO:0007669"/>
    <property type="project" value="UniProtKB-KW"/>
</dbReference>
<keyword evidence="6" id="KW-0833">Ubl conjugation pathway</keyword>
<dbReference type="GO" id="GO:0006915">
    <property type="term" value="P:apoptotic process"/>
    <property type="evidence" value="ECO:0007669"/>
    <property type="project" value="UniProtKB-KW"/>
</dbReference>
<evidence type="ECO:0000256" key="5">
    <source>
        <dbReference type="ARBA" id="ARBA00022741"/>
    </source>
</evidence>
<keyword evidence="5" id="KW-0547">Nucleotide-binding</keyword>
<dbReference type="InterPro" id="IPR000608">
    <property type="entry name" value="UBC"/>
</dbReference>
<name>A0A6C0BTQ1_9ZZZZ</name>
<dbReference type="Gene3D" id="3.10.110.10">
    <property type="entry name" value="Ubiquitin Conjugating Enzyme"/>
    <property type="match status" value="1"/>
</dbReference>
<dbReference type="GO" id="GO:0016740">
    <property type="term" value="F:transferase activity"/>
    <property type="evidence" value="ECO:0007669"/>
    <property type="project" value="UniProtKB-KW"/>
</dbReference>
<dbReference type="SMART" id="SM00212">
    <property type="entry name" value="UBCc"/>
    <property type="match status" value="1"/>
</dbReference>
<dbReference type="GO" id="GO:0043066">
    <property type="term" value="P:negative regulation of apoptotic process"/>
    <property type="evidence" value="ECO:0007669"/>
    <property type="project" value="TreeGrafter"/>
</dbReference>
<keyword evidence="7" id="KW-0067">ATP-binding</keyword>
<dbReference type="AlphaFoldDB" id="A0A6C0BTQ1"/>
<evidence type="ECO:0000256" key="6">
    <source>
        <dbReference type="ARBA" id="ARBA00022786"/>
    </source>
</evidence>
<dbReference type="PANTHER" id="PTHR46116">
    <property type="entry name" value="(E3-INDEPENDENT) E2 UBIQUITIN-CONJUGATING ENZYME"/>
    <property type="match status" value="1"/>
</dbReference>
<dbReference type="GO" id="GO:0004869">
    <property type="term" value="F:cysteine-type endopeptidase inhibitor activity"/>
    <property type="evidence" value="ECO:0007669"/>
    <property type="project" value="TreeGrafter"/>
</dbReference>
<evidence type="ECO:0000256" key="7">
    <source>
        <dbReference type="ARBA" id="ARBA00022840"/>
    </source>
</evidence>
<evidence type="ECO:0000259" key="12">
    <source>
        <dbReference type="PROSITE" id="PS50127"/>
    </source>
</evidence>
<dbReference type="PANTHER" id="PTHR46116:SF26">
    <property type="entry name" value="UBIQUITIN-CONJUGATING ENZYME E2 Z"/>
    <property type="match status" value="1"/>
</dbReference>
<dbReference type="InterPro" id="IPR016135">
    <property type="entry name" value="UBQ-conjugating_enzyme/RWD"/>
</dbReference>
<dbReference type="EMBL" id="MN739258">
    <property type="protein sequence ID" value="QHS95835.1"/>
    <property type="molecule type" value="Genomic_DNA"/>
</dbReference>